<evidence type="ECO:0000313" key="3">
    <source>
        <dbReference type="Proteomes" id="UP001219568"/>
    </source>
</evidence>
<accession>A0AAD6N8C7</accession>
<keyword evidence="3" id="KW-1185">Reference proteome</keyword>
<dbReference type="Proteomes" id="UP001219568">
    <property type="component" value="Unassembled WGS sequence"/>
</dbReference>
<dbReference type="InterPro" id="IPR006683">
    <property type="entry name" value="Thioestr_dom"/>
</dbReference>
<comment type="caution">
    <text evidence="2">The sequence shown here is derived from an EMBL/GenBank/DDBJ whole genome shotgun (WGS) entry which is preliminary data.</text>
</comment>
<proteinExistence type="predicted"/>
<gene>
    <name evidence="2" type="ORF">N7460_006730</name>
</gene>
<dbReference type="Pfam" id="PF03061">
    <property type="entry name" value="4HBT"/>
    <property type="match status" value="1"/>
</dbReference>
<dbReference type="PANTHER" id="PTHR47260">
    <property type="entry name" value="UPF0644 PROTEIN PB2B4.06"/>
    <property type="match status" value="1"/>
</dbReference>
<dbReference type="Gene3D" id="3.10.129.10">
    <property type="entry name" value="Hotdog Thioesterase"/>
    <property type="match status" value="1"/>
</dbReference>
<protein>
    <submittedName>
        <fullName evidence="2">HotDog domain-containing protein</fullName>
    </submittedName>
</protein>
<dbReference type="AlphaFoldDB" id="A0AAD6N8C7"/>
<dbReference type="InterPro" id="IPR052061">
    <property type="entry name" value="PTE-AB_protein"/>
</dbReference>
<sequence>MLWDGSRIQLHARKGLFSNIRKKYQSIQFHHDSLGRHSTHGIQHVLLQGYTPTIQLSEVGNKARAAIALSPSQGLCYYPGKLHGGYQAFLLDQLFADCCNQLFVDCCNPPVTASLTLSYHQPVPPDAELFLEAWPTKVNGRKIEMEGSIKLMDKDTGDLATVVTASALFIIPRQ</sequence>
<organism evidence="2 3">
    <name type="scientific">Penicillium canescens</name>
    <dbReference type="NCBI Taxonomy" id="5083"/>
    <lineage>
        <taxon>Eukaryota</taxon>
        <taxon>Fungi</taxon>
        <taxon>Dikarya</taxon>
        <taxon>Ascomycota</taxon>
        <taxon>Pezizomycotina</taxon>
        <taxon>Eurotiomycetes</taxon>
        <taxon>Eurotiomycetidae</taxon>
        <taxon>Eurotiales</taxon>
        <taxon>Aspergillaceae</taxon>
        <taxon>Penicillium</taxon>
    </lineage>
</organism>
<dbReference type="CDD" id="cd03443">
    <property type="entry name" value="PaaI_thioesterase"/>
    <property type="match status" value="1"/>
</dbReference>
<evidence type="ECO:0000313" key="2">
    <source>
        <dbReference type="EMBL" id="KAJ6041340.1"/>
    </source>
</evidence>
<name>A0AAD6N8C7_PENCN</name>
<feature type="domain" description="Thioesterase" evidence="1">
    <location>
        <begin position="80"/>
        <end position="150"/>
    </location>
</feature>
<dbReference type="SUPFAM" id="SSF54637">
    <property type="entry name" value="Thioesterase/thiol ester dehydrase-isomerase"/>
    <property type="match status" value="1"/>
</dbReference>
<dbReference type="PANTHER" id="PTHR47260:SF6">
    <property type="entry name" value="THIOESTERASE DOMAIN-CONTAINING PROTEIN"/>
    <property type="match status" value="1"/>
</dbReference>
<dbReference type="InterPro" id="IPR029069">
    <property type="entry name" value="HotDog_dom_sf"/>
</dbReference>
<reference evidence="2" key="2">
    <citation type="submission" date="2023-01" db="EMBL/GenBank/DDBJ databases">
        <authorList>
            <person name="Petersen C."/>
        </authorList>
    </citation>
    <scope>NUCLEOTIDE SEQUENCE</scope>
    <source>
        <strain evidence="2">IBT 15450</strain>
    </source>
</reference>
<evidence type="ECO:0000259" key="1">
    <source>
        <dbReference type="Pfam" id="PF03061"/>
    </source>
</evidence>
<reference evidence="2" key="1">
    <citation type="journal article" date="2023" name="IMA Fungus">
        <title>Comparative genomic study of the Penicillium genus elucidates a diverse pangenome and 15 lateral gene transfer events.</title>
        <authorList>
            <person name="Petersen C."/>
            <person name="Sorensen T."/>
            <person name="Nielsen M.R."/>
            <person name="Sondergaard T.E."/>
            <person name="Sorensen J.L."/>
            <person name="Fitzpatrick D.A."/>
            <person name="Frisvad J.C."/>
            <person name="Nielsen K.L."/>
        </authorList>
    </citation>
    <scope>NUCLEOTIDE SEQUENCE</scope>
    <source>
        <strain evidence="2">IBT 15450</strain>
    </source>
</reference>
<dbReference type="EMBL" id="JAQJZL010000005">
    <property type="protein sequence ID" value="KAJ6041340.1"/>
    <property type="molecule type" value="Genomic_DNA"/>
</dbReference>